<accession>A0A6J4RAK8</accession>
<proteinExistence type="predicted"/>
<dbReference type="AlphaFoldDB" id="A0A6J4RAK8"/>
<feature type="compositionally biased region" description="Low complexity" evidence="1">
    <location>
        <begin position="23"/>
        <end position="35"/>
    </location>
</feature>
<dbReference type="EMBL" id="CADCVK010000101">
    <property type="protein sequence ID" value="CAA9468847.1"/>
    <property type="molecule type" value="Genomic_DNA"/>
</dbReference>
<reference evidence="2" key="1">
    <citation type="submission" date="2020-02" db="EMBL/GenBank/DDBJ databases">
        <authorList>
            <person name="Meier V. D."/>
        </authorList>
    </citation>
    <scope>NUCLEOTIDE SEQUENCE</scope>
    <source>
        <strain evidence="2">AVDCRST_MAG12</strain>
    </source>
</reference>
<evidence type="ECO:0000256" key="1">
    <source>
        <dbReference type="SAM" id="MobiDB-lite"/>
    </source>
</evidence>
<name>A0A6J4RAK8_9ACTN</name>
<sequence>GEDARRHPASPLRQPGGPEGCRDLPGLPGGLLRYGPDPRRGRGCYGLV</sequence>
<gene>
    <name evidence="2" type="ORF">AVDCRST_MAG12-584</name>
</gene>
<evidence type="ECO:0000313" key="2">
    <source>
        <dbReference type="EMBL" id="CAA9468847.1"/>
    </source>
</evidence>
<feature type="non-terminal residue" evidence="2">
    <location>
        <position position="48"/>
    </location>
</feature>
<organism evidence="2">
    <name type="scientific">uncultured Rubrobacteraceae bacterium</name>
    <dbReference type="NCBI Taxonomy" id="349277"/>
    <lineage>
        <taxon>Bacteria</taxon>
        <taxon>Bacillati</taxon>
        <taxon>Actinomycetota</taxon>
        <taxon>Rubrobacteria</taxon>
        <taxon>Rubrobacterales</taxon>
        <taxon>Rubrobacteraceae</taxon>
        <taxon>environmental samples</taxon>
    </lineage>
</organism>
<protein>
    <submittedName>
        <fullName evidence="2">Uncharacterized protein</fullName>
    </submittedName>
</protein>
<feature type="region of interest" description="Disordered" evidence="1">
    <location>
        <begin position="1"/>
        <end position="38"/>
    </location>
</feature>
<feature type="non-terminal residue" evidence="2">
    <location>
        <position position="1"/>
    </location>
</feature>